<accession>A0A844Z3K9</accession>
<comment type="caution">
    <text evidence="2">The sequence shown here is derived from an EMBL/GenBank/DDBJ whole genome shotgun (WGS) entry which is preliminary data.</text>
</comment>
<dbReference type="AlphaFoldDB" id="A0A844Z3K9"/>
<organism evidence="2 3">
    <name type="scientific">Pontixanthobacter aestiaquae</name>
    <dbReference type="NCBI Taxonomy" id="1509367"/>
    <lineage>
        <taxon>Bacteria</taxon>
        <taxon>Pseudomonadati</taxon>
        <taxon>Pseudomonadota</taxon>
        <taxon>Alphaproteobacteria</taxon>
        <taxon>Sphingomonadales</taxon>
        <taxon>Erythrobacteraceae</taxon>
        <taxon>Pontixanthobacter</taxon>
    </lineage>
</organism>
<evidence type="ECO:0000256" key="1">
    <source>
        <dbReference type="SAM" id="MobiDB-lite"/>
    </source>
</evidence>
<proteinExistence type="predicted"/>
<dbReference type="InterPro" id="IPR009579">
    <property type="entry name" value="DUF1192"/>
</dbReference>
<sequence length="66" mass="7278">MENDDLPRRTGDAASRLATEDLGPYSQEELAERIILLEAEIVRVKAHRDKVSAHMAAADALFGKKS</sequence>
<dbReference type="RefSeq" id="WP_160612427.1">
    <property type="nucleotide sequence ID" value="NZ_JAUFQM010000001.1"/>
</dbReference>
<dbReference type="Pfam" id="PF06698">
    <property type="entry name" value="DUF1192"/>
    <property type="match status" value="1"/>
</dbReference>
<dbReference type="EMBL" id="WTYZ01000001">
    <property type="protein sequence ID" value="MXO82094.1"/>
    <property type="molecule type" value="Genomic_DNA"/>
</dbReference>
<feature type="region of interest" description="Disordered" evidence="1">
    <location>
        <begin position="1"/>
        <end position="22"/>
    </location>
</feature>
<reference evidence="2 3" key="1">
    <citation type="submission" date="2019-12" db="EMBL/GenBank/DDBJ databases">
        <title>Genomic-based taxomic classification of the family Erythrobacteraceae.</title>
        <authorList>
            <person name="Xu L."/>
        </authorList>
    </citation>
    <scope>NUCLEOTIDE SEQUENCE [LARGE SCALE GENOMIC DNA]</scope>
    <source>
        <strain evidence="2 3">KCTC 42006</strain>
    </source>
</reference>
<name>A0A844Z3K9_9SPHN</name>
<feature type="compositionally biased region" description="Basic and acidic residues" evidence="1">
    <location>
        <begin position="1"/>
        <end position="11"/>
    </location>
</feature>
<evidence type="ECO:0000313" key="3">
    <source>
        <dbReference type="Proteomes" id="UP000460290"/>
    </source>
</evidence>
<dbReference type="Proteomes" id="UP000460290">
    <property type="component" value="Unassembled WGS sequence"/>
</dbReference>
<evidence type="ECO:0000313" key="2">
    <source>
        <dbReference type="EMBL" id="MXO82094.1"/>
    </source>
</evidence>
<keyword evidence="3" id="KW-1185">Reference proteome</keyword>
<protein>
    <submittedName>
        <fullName evidence="2">DUF1192 family protein</fullName>
    </submittedName>
</protein>
<gene>
    <name evidence="2" type="ORF">GRI35_01740</name>
</gene>